<dbReference type="EMBL" id="UGOB01000001">
    <property type="protein sequence ID" value="STX45015.1"/>
    <property type="molecule type" value="Genomic_DNA"/>
</dbReference>
<evidence type="ECO:0000313" key="2">
    <source>
        <dbReference type="Proteomes" id="UP000254476"/>
    </source>
</evidence>
<dbReference type="AlphaFoldDB" id="A0A378JBP3"/>
<proteinExistence type="predicted"/>
<gene>
    <name evidence="1" type="ORF">NCTC12388_01792</name>
</gene>
<reference evidence="1 2" key="1">
    <citation type="submission" date="2018-06" db="EMBL/GenBank/DDBJ databases">
        <authorList>
            <consortium name="Pathogen Informatics"/>
            <person name="Doyle S."/>
        </authorList>
    </citation>
    <scope>NUCLEOTIDE SEQUENCE [LARGE SCALE GENOMIC DNA]</scope>
    <source>
        <strain evidence="1 2">NCTC12388</strain>
    </source>
</reference>
<organism evidence="1 2">
    <name type="scientific">Legionella gratiana</name>
    <dbReference type="NCBI Taxonomy" id="45066"/>
    <lineage>
        <taxon>Bacteria</taxon>
        <taxon>Pseudomonadati</taxon>
        <taxon>Pseudomonadota</taxon>
        <taxon>Gammaproteobacteria</taxon>
        <taxon>Legionellales</taxon>
        <taxon>Legionellaceae</taxon>
        <taxon>Legionella</taxon>
    </lineage>
</organism>
<evidence type="ECO:0000313" key="1">
    <source>
        <dbReference type="EMBL" id="STX45015.1"/>
    </source>
</evidence>
<dbReference type="Proteomes" id="UP000254476">
    <property type="component" value="Unassembled WGS sequence"/>
</dbReference>
<protein>
    <submittedName>
        <fullName evidence="1">Uncharacterized protein</fullName>
    </submittedName>
</protein>
<sequence length="40" mass="4762">MDSAFCYLMVTVRQGFKKAANYNYFNYLLQCVGYIKNRNL</sequence>
<accession>A0A378JBP3</accession>
<name>A0A378JBP3_9GAMM</name>